<dbReference type="EMBL" id="FQXG01000003">
    <property type="protein sequence ID" value="SHH52614.1"/>
    <property type="molecule type" value="Genomic_DNA"/>
</dbReference>
<dbReference type="AlphaFoldDB" id="A0A1M5TPI3"/>
<dbReference type="RefSeq" id="WP_067656120.1">
    <property type="nucleotide sequence ID" value="NZ_FQXG01000003.1"/>
</dbReference>
<sequence length="99" mass="10815">MGKGLETVSAVVKPGDNRDLLFVGGAWHGQRHPVPAGECEAQVEEAGSEYHYHQEVFGRPDSGDAEDVMVYDFLAPWEARIMYEQICDGRGKGGQYASG</sequence>
<organism evidence="1 2">
    <name type="scientific">Ferrimonas marina</name>
    <dbReference type="NCBI Taxonomy" id="299255"/>
    <lineage>
        <taxon>Bacteria</taxon>
        <taxon>Pseudomonadati</taxon>
        <taxon>Pseudomonadota</taxon>
        <taxon>Gammaproteobacteria</taxon>
        <taxon>Alteromonadales</taxon>
        <taxon>Ferrimonadaceae</taxon>
        <taxon>Ferrimonas</taxon>
    </lineage>
</organism>
<evidence type="ECO:0000313" key="2">
    <source>
        <dbReference type="Proteomes" id="UP000184268"/>
    </source>
</evidence>
<proteinExistence type="predicted"/>
<keyword evidence="2" id="KW-1185">Reference proteome</keyword>
<accession>A0A1M5TPI3</accession>
<dbReference type="Proteomes" id="UP000184268">
    <property type="component" value="Unassembled WGS sequence"/>
</dbReference>
<reference evidence="1 2" key="1">
    <citation type="submission" date="2016-11" db="EMBL/GenBank/DDBJ databases">
        <authorList>
            <person name="Jaros S."/>
            <person name="Januszkiewicz K."/>
            <person name="Wedrychowicz H."/>
        </authorList>
    </citation>
    <scope>NUCLEOTIDE SEQUENCE [LARGE SCALE GENOMIC DNA]</scope>
    <source>
        <strain evidence="1 2">DSM 16917</strain>
    </source>
</reference>
<name>A0A1M5TPI3_9GAMM</name>
<gene>
    <name evidence="1" type="ORF">SAMN02745129_2227</name>
</gene>
<dbReference type="STRING" id="299255.SAMN02745129_2227"/>
<evidence type="ECO:0000313" key="1">
    <source>
        <dbReference type="EMBL" id="SHH52614.1"/>
    </source>
</evidence>
<protein>
    <submittedName>
        <fullName evidence="1">Uncharacterized protein</fullName>
    </submittedName>
</protein>